<dbReference type="Pfam" id="PF08545">
    <property type="entry name" value="ACP_syn_III"/>
    <property type="match status" value="1"/>
</dbReference>
<evidence type="ECO:0000259" key="4">
    <source>
        <dbReference type="Pfam" id="PF08545"/>
    </source>
</evidence>
<organism evidence="5 6">
    <name type="scientific">Gottfriedia endophytica</name>
    <dbReference type="NCBI Taxonomy" id="2820819"/>
    <lineage>
        <taxon>Bacteria</taxon>
        <taxon>Bacillati</taxon>
        <taxon>Bacillota</taxon>
        <taxon>Bacilli</taxon>
        <taxon>Bacillales</taxon>
        <taxon>Bacillaceae</taxon>
        <taxon>Gottfriedia</taxon>
    </lineage>
</organism>
<dbReference type="Proteomes" id="UP000682134">
    <property type="component" value="Unassembled WGS sequence"/>
</dbReference>
<dbReference type="InterPro" id="IPR013751">
    <property type="entry name" value="ACP_syn_III_N"/>
</dbReference>
<dbReference type="InterPro" id="IPR013747">
    <property type="entry name" value="ACP_syn_III_C"/>
</dbReference>
<dbReference type="PANTHER" id="PTHR34069">
    <property type="entry name" value="3-OXOACYL-[ACYL-CARRIER-PROTEIN] SYNTHASE 3"/>
    <property type="match status" value="1"/>
</dbReference>
<keyword evidence="2" id="KW-0012">Acyltransferase</keyword>
<reference evidence="5" key="1">
    <citation type="submission" date="2021-04" db="EMBL/GenBank/DDBJ databases">
        <title>Genome seq and assembly of Bacillus sp.</title>
        <authorList>
            <person name="Chhetri G."/>
        </authorList>
    </citation>
    <scope>NUCLEOTIDE SEQUENCE</scope>
    <source>
        <strain evidence="5">RG28</strain>
    </source>
</reference>
<dbReference type="EMBL" id="JAGIYQ010000006">
    <property type="protein sequence ID" value="MBP0725716.1"/>
    <property type="molecule type" value="Genomic_DNA"/>
</dbReference>
<keyword evidence="6" id="KW-1185">Reference proteome</keyword>
<dbReference type="Gene3D" id="3.40.47.10">
    <property type="match status" value="1"/>
</dbReference>
<dbReference type="CDD" id="cd00830">
    <property type="entry name" value="KAS_III"/>
    <property type="match status" value="1"/>
</dbReference>
<proteinExistence type="predicted"/>
<name>A0A940SJQ7_9BACI</name>
<protein>
    <submittedName>
        <fullName evidence="5">Ketoacyl-ACP synthase III</fullName>
    </submittedName>
</protein>
<accession>A0A940SJQ7</accession>
<dbReference type="GO" id="GO:0044550">
    <property type="term" value="P:secondary metabolite biosynthetic process"/>
    <property type="evidence" value="ECO:0007669"/>
    <property type="project" value="TreeGrafter"/>
</dbReference>
<gene>
    <name evidence="5" type="ORF">J5Y03_11090</name>
</gene>
<dbReference type="AlphaFoldDB" id="A0A940SJQ7"/>
<comment type="caution">
    <text evidence="5">The sequence shown here is derived from an EMBL/GenBank/DDBJ whole genome shotgun (WGS) entry which is preliminary data.</text>
</comment>
<feature type="domain" description="Beta-ketoacyl-[acyl-carrier-protein] synthase III C-terminal" evidence="3">
    <location>
        <begin position="242"/>
        <end position="331"/>
    </location>
</feature>
<keyword evidence="1" id="KW-0808">Transferase</keyword>
<dbReference type="RefSeq" id="WP_209405562.1">
    <property type="nucleotide sequence ID" value="NZ_JAGIYQ010000006.1"/>
</dbReference>
<dbReference type="InterPro" id="IPR016039">
    <property type="entry name" value="Thiolase-like"/>
</dbReference>
<evidence type="ECO:0000313" key="6">
    <source>
        <dbReference type="Proteomes" id="UP000682134"/>
    </source>
</evidence>
<evidence type="ECO:0000256" key="1">
    <source>
        <dbReference type="ARBA" id="ARBA00022679"/>
    </source>
</evidence>
<feature type="domain" description="Beta-ketoacyl-[acyl-carrier-protein] synthase III N-terminal" evidence="4">
    <location>
        <begin position="113"/>
        <end position="189"/>
    </location>
</feature>
<dbReference type="Pfam" id="PF08541">
    <property type="entry name" value="ACP_syn_III_C"/>
    <property type="match status" value="1"/>
</dbReference>
<dbReference type="GO" id="GO:0006633">
    <property type="term" value="P:fatty acid biosynthetic process"/>
    <property type="evidence" value="ECO:0007669"/>
    <property type="project" value="InterPro"/>
</dbReference>
<sequence length="331" mass="37379">MSHIQIKAVDIYHPQKSVNNEFYFDHFKKQGKEIEHFIVDIMGRNNRYVIDHPNENSLTMAIEASKKVIKKANLQVEDIDMIIFSTQTPEYTFPSSAMLLHKELGAHNKTIAYDSNSNCAGMTVAVEQLSRYMQANPRIKYGLVVGSDHNTVHCDPNCEITYANYGDASAAVILERVEEPAGFIDARYTSETSGCRNILAPAVGTSKLFKDNLSQEDLYIKWIPFDGSVVVEPAVDDMQDLLTEHGLTLNDINAFCLSQFSIKNIEMIQQKLEVDKEKFIYVGDEFGYTGTSSPFIALYKGIESGKIKRGDHVLFWTVGTGWQIISMLFKY</sequence>
<evidence type="ECO:0000259" key="3">
    <source>
        <dbReference type="Pfam" id="PF08541"/>
    </source>
</evidence>
<dbReference type="SUPFAM" id="SSF53901">
    <property type="entry name" value="Thiolase-like"/>
    <property type="match status" value="1"/>
</dbReference>
<evidence type="ECO:0000313" key="5">
    <source>
        <dbReference type="EMBL" id="MBP0725716.1"/>
    </source>
</evidence>
<dbReference type="GO" id="GO:0004315">
    <property type="term" value="F:3-oxoacyl-[acyl-carrier-protein] synthase activity"/>
    <property type="evidence" value="ECO:0007669"/>
    <property type="project" value="InterPro"/>
</dbReference>
<evidence type="ECO:0000256" key="2">
    <source>
        <dbReference type="ARBA" id="ARBA00023315"/>
    </source>
</evidence>
<dbReference type="PANTHER" id="PTHR34069:SF2">
    <property type="entry name" value="BETA-KETOACYL-[ACYL-CARRIER-PROTEIN] SYNTHASE III"/>
    <property type="match status" value="1"/>
</dbReference>